<dbReference type="SUPFAM" id="SSF55729">
    <property type="entry name" value="Acyl-CoA N-acyltransferases (Nat)"/>
    <property type="match status" value="1"/>
</dbReference>
<dbReference type="Pfam" id="PF13302">
    <property type="entry name" value="Acetyltransf_3"/>
    <property type="match status" value="1"/>
</dbReference>
<reference evidence="2 3" key="1">
    <citation type="submission" date="2008-03" db="EMBL/GenBank/DDBJ databases">
        <title>Sequencing of the draft genome and assembly of Burkholderia ambifaria IOP40-10.</title>
        <authorList>
            <consortium name="US DOE Joint Genome Institute (JGI-PGF)"/>
            <person name="Copeland A."/>
            <person name="Lucas S."/>
            <person name="Lapidus A."/>
            <person name="Glavina del Rio T."/>
            <person name="Dalin E."/>
            <person name="Tice H."/>
            <person name="Bruce D."/>
            <person name="Goodwin L."/>
            <person name="Pitluck S."/>
            <person name="Larimer F."/>
            <person name="Land M.L."/>
            <person name="Hauser L."/>
            <person name="Tiedje J."/>
            <person name="Richardson P."/>
        </authorList>
    </citation>
    <scope>NUCLEOTIDE SEQUENCE [LARGE SCALE GENOMIC DNA]</scope>
    <source>
        <strain evidence="2 3">IOP40-10</strain>
    </source>
</reference>
<dbReference type="PATRIC" id="fig|396596.7.peg.3969"/>
<dbReference type="InterPro" id="IPR016181">
    <property type="entry name" value="Acyl_CoA_acyltransferase"/>
</dbReference>
<feature type="domain" description="N-acetyltransferase" evidence="1">
    <location>
        <begin position="29"/>
        <end position="166"/>
    </location>
</feature>
<organism evidence="2 3">
    <name type="scientific">Burkholderia ambifaria IOP40-10</name>
    <dbReference type="NCBI Taxonomy" id="396596"/>
    <lineage>
        <taxon>Bacteria</taxon>
        <taxon>Pseudomonadati</taxon>
        <taxon>Pseudomonadota</taxon>
        <taxon>Betaproteobacteria</taxon>
        <taxon>Burkholderiales</taxon>
        <taxon>Burkholderiaceae</taxon>
        <taxon>Burkholderia</taxon>
        <taxon>Burkholderia cepacia complex</taxon>
    </lineage>
</organism>
<dbReference type="Proteomes" id="UP000005463">
    <property type="component" value="Unassembled WGS sequence"/>
</dbReference>
<dbReference type="EMBL" id="ABLC01000096">
    <property type="protein sequence ID" value="EDT02852.1"/>
    <property type="molecule type" value="Genomic_DNA"/>
</dbReference>
<dbReference type="InterPro" id="IPR000182">
    <property type="entry name" value="GNAT_dom"/>
</dbReference>
<gene>
    <name evidence="2" type="ORF">BamIOP4010DRAFT_3641</name>
</gene>
<sequence length="201" mass="22913">MMSERSMRMSDRMSAPRPLLNAANDASERCWLREPDSDDVGSIAAWFARTDINQWFDFGLGRQDLPALALHAMLNTGRHRIRVFGPDGCRAPSGLVAVSEVTHRFATGSFWVLRDRRRPAYPDMAYEASLRLLREAFELEQLRCITAWAVQSNARSRRLLARLGFRLIGLHRDCHVVDDMRVGRLLYDLLPEELAVVSDVS</sequence>
<dbReference type="GO" id="GO:0016747">
    <property type="term" value="F:acyltransferase activity, transferring groups other than amino-acyl groups"/>
    <property type="evidence" value="ECO:0007669"/>
    <property type="project" value="InterPro"/>
</dbReference>
<protein>
    <recommendedName>
        <fullName evidence="1">N-acetyltransferase domain-containing protein</fullName>
    </recommendedName>
</protein>
<dbReference type="AlphaFoldDB" id="B1FHY1"/>
<evidence type="ECO:0000259" key="1">
    <source>
        <dbReference type="Pfam" id="PF13302"/>
    </source>
</evidence>
<proteinExistence type="predicted"/>
<evidence type="ECO:0000313" key="3">
    <source>
        <dbReference type="Proteomes" id="UP000005463"/>
    </source>
</evidence>
<dbReference type="Gene3D" id="3.40.630.30">
    <property type="match status" value="1"/>
</dbReference>
<accession>B1FHY1</accession>
<evidence type="ECO:0000313" key="2">
    <source>
        <dbReference type="EMBL" id="EDT02852.1"/>
    </source>
</evidence>
<name>B1FHY1_9BURK</name>
<comment type="caution">
    <text evidence="2">The sequence shown here is derived from an EMBL/GenBank/DDBJ whole genome shotgun (WGS) entry which is preliminary data.</text>
</comment>